<dbReference type="Proteomes" id="UP000016936">
    <property type="component" value="Unassembled WGS sequence"/>
</dbReference>
<evidence type="ECO:0000259" key="6">
    <source>
        <dbReference type="PROSITE" id="PS51175"/>
    </source>
</evidence>
<evidence type="ECO:0000256" key="5">
    <source>
        <dbReference type="SAM" id="SignalP"/>
    </source>
</evidence>
<comment type="similarity">
    <text evidence="1 4">Belongs to the glycosyl hydrolase 26 family.</text>
</comment>
<organism evidence="8 9">
    <name type="scientific">Cochliobolus heterostrophus (strain C5 / ATCC 48332 / race O)</name>
    <name type="common">Southern corn leaf blight fungus</name>
    <name type="synonym">Bipolaris maydis</name>
    <dbReference type="NCBI Taxonomy" id="701091"/>
    <lineage>
        <taxon>Eukaryota</taxon>
        <taxon>Fungi</taxon>
        <taxon>Dikarya</taxon>
        <taxon>Ascomycota</taxon>
        <taxon>Pezizomycotina</taxon>
        <taxon>Dothideomycetes</taxon>
        <taxon>Pleosporomycetidae</taxon>
        <taxon>Pleosporales</taxon>
        <taxon>Pleosporineae</taxon>
        <taxon>Pleosporaceae</taxon>
        <taxon>Bipolaris</taxon>
    </lineage>
</organism>
<dbReference type="HOGENOM" id="CLU_016930_1_1_1"/>
<feature type="domain" description="GH26" evidence="7">
    <location>
        <begin position="159"/>
        <end position="453"/>
    </location>
</feature>
<reference evidence="9" key="2">
    <citation type="journal article" date="2013" name="PLoS Genet.">
        <title>Comparative genome structure, secondary metabolite, and effector coding capacity across Cochliobolus pathogens.</title>
        <authorList>
            <person name="Condon B.J."/>
            <person name="Leng Y."/>
            <person name="Wu D."/>
            <person name="Bushley K.E."/>
            <person name="Ohm R.A."/>
            <person name="Otillar R."/>
            <person name="Martin J."/>
            <person name="Schackwitz W."/>
            <person name="Grimwood J."/>
            <person name="MohdZainudin N."/>
            <person name="Xue C."/>
            <person name="Wang R."/>
            <person name="Manning V.A."/>
            <person name="Dhillon B."/>
            <person name="Tu Z.J."/>
            <person name="Steffenson B.J."/>
            <person name="Salamov A."/>
            <person name="Sun H."/>
            <person name="Lowry S."/>
            <person name="LaButti K."/>
            <person name="Han J."/>
            <person name="Copeland A."/>
            <person name="Lindquist E."/>
            <person name="Barry K."/>
            <person name="Schmutz J."/>
            <person name="Baker S.E."/>
            <person name="Ciuffetti L.M."/>
            <person name="Grigoriev I.V."/>
            <person name="Zhong S."/>
            <person name="Turgeon B.G."/>
        </authorList>
    </citation>
    <scope>NUCLEOTIDE SEQUENCE [LARGE SCALE GENOMIC DNA]</scope>
    <source>
        <strain evidence="9">C5 / ATCC 48332 / race O</strain>
    </source>
</reference>
<dbReference type="Gene3D" id="2.60.120.260">
    <property type="entry name" value="Galactose-binding domain-like"/>
    <property type="match status" value="1"/>
</dbReference>
<feature type="active site" description="Proton donor" evidence="4">
    <location>
        <position position="310"/>
    </location>
</feature>
<evidence type="ECO:0000313" key="9">
    <source>
        <dbReference type="Proteomes" id="UP000016936"/>
    </source>
</evidence>
<evidence type="ECO:0000256" key="2">
    <source>
        <dbReference type="ARBA" id="ARBA00022801"/>
    </source>
</evidence>
<dbReference type="PANTHER" id="PTHR40079:SF4">
    <property type="entry name" value="GH26 DOMAIN-CONTAINING PROTEIN-RELATED"/>
    <property type="match status" value="1"/>
</dbReference>
<dbReference type="CDD" id="cd04086">
    <property type="entry name" value="CBM35_mannanase-like"/>
    <property type="match status" value="1"/>
</dbReference>
<gene>
    <name evidence="8" type="ORF">COCHEDRAFT_1183749</name>
</gene>
<dbReference type="PANTHER" id="PTHR40079">
    <property type="entry name" value="MANNAN ENDO-1,4-BETA-MANNOSIDASE E-RELATED"/>
    <property type="match status" value="1"/>
</dbReference>
<feature type="domain" description="CBM6" evidence="6">
    <location>
        <begin position="20"/>
        <end position="138"/>
    </location>
</feature>
<dbReference type="eggNOG" id="ENOG502QT55">
    <property type="taxonomic scope" value="Eukaryota"/>
</dbReference>
<feature type="chain" id="PRO_5004027361" evidence="5">
    <location>
        <begin position="18"/>
        <end position="463"/>
    </location>
</feature>
<keyword evidence="5" id="KW-0732">Signal</keyword>
<dbReference type="EMBL" id="KB445581">
    <property type="protein sequence ID" value="EMD88237.1"/>
    <property type="molecule type" value="Genomic_DNA"/>
</dbReference>
<dbReference type="GO" id="GO:0016985">
    <property type="term" value="F:mannan endo-1,4-beta-mannosidase activity"/>
    <property type="evidence" value="ECO:0007669"/>
    <property type="project" value="InterPro"/>
</dbReference>
<protein>
    <submittedName>
        <fullName evidence="8">Glycoside hydrolase family 26 protein</fullName>
    </submittedName>
</protein>
<dbReference type="Pfam" id="PF16990">
    <property type="entry name" value="CBM_35"/>
    <property type="match status" value="1"/>
</dbReference>
<evidence type="ECO:0000256" key="4">
    <source>
        <dbReference type="PROSITE-ProRule" id="PRU01100"/>
    </source>
</evidence>
<dbReference type="InterPro" id="IPR008979">
    <property type="entry name" value="Galactose-bd-like_sf"/>
</dbReference>
<sequence length="463" mass="50569">MFGSILAAAALFGLAVGQKITLQAEDATLSGTTVGSSVAGFTGTGYVEGFSDATDKVTFNITSQTGGLHDLELIYNGPYGDKFTNIVFNNAGGSQVSLPATTKWTTVPAGQVLLKAGINTVEIQSNWGWYLIDAITLTPTAQRPPHNITTTPVNPKANADAKALLKYLVSIYGKKILSGQQDQASFDWVTTNVGKTPAVLGLDLMDYTDSRTSRGASSKDIDHALAFAKKGGIVTFVWHWGAPTGLYDTTEQPWWSGFYTRATDFDLSSALADTNNANYTLLMHDIDTVALQLKKLQSAGIPVLFRPLHEAEGAWFWWGARGAAPAKKLYRILYERLTNVHNLHNLLWVWNSVAPDWYPGDDVVDIVSADTYAQGDHGPQSATYNALLKLGERQKIVAATEVGSVMEPADLQAYRADWAWFVVWGGEYISGGAWNSVELLKRIYSDAYVLTLDEIQGWRKQVR</sequence>
<dbReference type="GO" id="GO:0006080">
    <property type="term" value="P:substituted mannan metabolic process"/>
    <property type="evidence" value="ECO:0007669"/>
    <property type="project" value="InterPro"/>
</dbReference>
<dbReference type="GO" id="GO:0030246">
    <property type="term" value="F:carbohydrate binding"/>
    <property type="evidence" value="ECO:0007669"/>
    <property type="project" value="InterPro"/>
</dbReference>
<dbReference type="InterPro" id="IPR005084">
    <property type="entry name" value="CBM6"/>
</dbReference>
<dbReference type="OMA" id="WSGFYTR"/>
<evidence type="ECO:0000259" key="7">
    <source>
        <dbReference type="PROSITE" id="PS51764"/>
    </source>
</evidence>
<dbReference type="InterPro" id="IPR000805">
    <property type="entry name" value="Glyco_hydro_26"/>
</dbReference>
<evidence type="ECO:0000256" key="3">
    <source>
        <dbReference type="ARBA" id="ARBA00023295"/>
    </source>
</evidence>
<dbReference type="InterPro" id="IPR022790">
    <property type="entry name" value="GH26_dom"/>
</dbReference>
<dbReference type="PROSITE" id="PS51764">
    <property type="entry name" value="GH26"/>
    <property type="match status" value="1"/>
</dbReference>
<keyword evidence="9" id="KW-1185">Reference proteome</keyword>
<feature type="active site" description="Nucleophile" evidence="4">
    <location>
        <position position="401"/>
    </location>
</feature>
<dbReference type="Gene3D" id="3.20.20.80">
    <property type="entry name" value="Glycosidases"/>
    <property type="match status" value="1"/>
</dbReference>
<name>M2UJW4_COCH5</name>
<evidence type="ECO:0000256" key="1">
    <source>
        <dbReference type="ARBA" id="ARBA00007754"/>
    </source>
</evidence>
<feature type="signal peptide" evidence="5">
    <location>
        <begin position="1"/>
        <end position="17"/>
    </location>
</feature>
<dbReference type="OrthoDB" id="5286354at2759"/>
<dbReference type="PRINTS" id="PR00739">
    <property type="entry name" value="GLHYDRLASE26"/>
</dbReference>
<keyword evidence="3 4" id="KW-0326">Glycosidase</keyword>
<dbReference type="SUPFAM" id="SSF49785">
    <property type="entry name" value="Galactose-binding domain-like"/>
    <property type="match status" value="1"/>
</dbReference>
<reference evidence="8 9" key="1">
    <citation type="journal article" date="2012" name="PLoS Pathog.">
        <title>Diverse lifestyles and strategies of plant pathogenesis encoded in the genomes of eighteen Dothideomycetes fungi.</title>
        <authorList>
            <person name="Ohm R.A."/>
            <person name="Feau N."/>
            <person name="Henrissat B."/>
            <person name="Schoch C.L."/>
            <person name="Horwitz B.A."/>
            <person name="Barry K.W."/>
            <person name="Condon B.J."/>
            <person name="Copeland A.C."/>
            <person name="Dhillon B."/>
            <person name="Glaser F."/>
            <person name="Hesse C.N."/>
            <person name="Kosti I."/>
            <person name="LaButti K."/>
            <person name="Lindquist E.A."/>
            <person name="Lucas S."/>
            <person name="Salamov A.A."/>
            <person name="Bradshaw R.E."/>
            <person name="Ciuffetti L."/>
            <person name="Hamelin R.C."/>
            <person name="Kema G.H.J."/>
            <person name="Lawrence C."/>
            <person name="Scott J.A."/>
            <person name="Spatafora J.W."/>
            <person name="Turgeon B.G."/>
            <person name="de Wit P.J.G.M."/>
            <person name="Zhong S."/>
            <person name="Goodwin S.B."/>
            <person name="Grigoriev I.V."/>
        </authorList>
    </citation>
    <scope>NUCLEOTIDE SEQUENCE [LARGE SCALE GENOMIC DNA]</scope>
    <source>
        <strain evidence="9">C5 / ATCC 48332 / race O</strain>
    </source>
</reference>
<dbReference type="AlphaFoldDB" id="M2UJW4"/>
<dbReference type="PROSITE" id="PS51175">
    <property type="entry name" value="CBM6"/>
    <property type="match status" value="1"/>
</dbReference>
<accession>M2UJW4</accession>
<evidence type="ECO:0000313" key="8">
    <source>
        <dbReference type="EMBL" id="EMD88237.1"/>
    </source>
</evidence>
<dbReference type="InterPro" id="IPR017853">
    <property type="entry name" value="GH"/>
</dbReference>
<keyword evidence="2 4" id="KW-0378">Hydrolase</keyword>
<proteinExistence type="inferred from homology"/>
<dbReference type="SUPFAM" id="SSF51445">
    <property type="entry name" value="(Trans)glycosidases"/>
    <property type="match status" value="1"/>
</dbReference>
<dbReference type="Pfam" id="PF02156">
    <property type="entry name" value="Glyco_hydro_26"/>
    <property type="match status" value="1"/>
</dbReference>